<reference evidence="1" key="1">
    <citation type="submission" date="2019-08" db="EMBL/GenBank/DDBJ databases">
        <authorList>
            <person name="Kucharzyk K."/>
            <person name="Murdoch R.W."/>
            <person name="Higgins S."/>
            <person name="Loffler F."/>
        </authorList>
    </citation>
    <scope>NUCLEOTIDE SEQUENCE</scope>
</reference>
<comment type="caution">
    <text evidence="1">The sequence shown here is derived from an EMBL/GenBank/DDBJ whole genome shotgun (WGS) entry which is preliminary data.</text>
</comment>
<evidence type="ECO:0008006" key="2">
    <source>
        <dbReference type="Google" id="ProtNLM"/>
    </source>
</evidence>
<gene>
    <name evidence="1" type="ORF">SDC9_107407</name>
</gene>
<proteinExistence type="predicted"/>
<dbReference type="InterPro" id="IPR022293">
    <property type="entry name" value="Integrating-conj_element"/>
</dbReference>
<protein>
    <recommendedName>
        <fullName evidence="2">TIGR03759 family integrating conjugative element protein</fullName>
    </recommendedName>
</protein>
<organism evidence="1">
    <name type="scientific">bioreactor metagenome</name>
    <dbReference type="NCBI Taxonomy" id="1076179"/>
    <lineage>
        <taxon>unclassified sequences</taxon>
        <taxon>metagenomes</taxon>
        <taxon>ecological metagenomes</taxon>
    </lineage>
</organism>
<dbReference type="AlphaFoldDB" id="A0A645B677"/>
<name>A0A645B677_9ZZZZ</name>
<evidence type="ECO:0000313" key="1">
    <source>
        <dbReference type="EMBL" id="MPM60556.1"/>
    </source>
</evidence>
<accession>A0A645B677</accession>
<sequence length="265" mass="29000">MTPTLTSFAAPRGGFSLLEAARRRLTMNLRPLLATVVLFAAFGASAQPAPVTNSRMVPAQVQPGADAALDERQAREWGLQPEEWARYRQLMQGPLGVYSPQLDPLTALGIEARSDEERRRYAELQVQAEAQRVGKTLAYQRAYDAAWQRLFPGQPRVSLPGAKAQGAGNTGSGRLAVFVKADCAPCAQRVQQLQAAGTAFDLYMVGSRQDDARIRQWATQAGIDPARVRARTITLNHDAGRWLSLGLPGDLPAVVREVNGQWQRQ</sequence>
<dbReference type="NCBIfam" id="TIGR03759">
    <property type="entry name" value="conj_TIGR03759"/>
    <property type="match status" value="1"/>
</dbReference>
<dbReference type="EMBL" id="VSSQ01017861">
    <property type="protein sequence ID" value="MPM60556.1"/>
    <property type="molecule type" value="Genomic_DNA"/>
</dbReference>